<dbReference type="InterPro" id="IPR012854">
    <property type="entry name" value="Cu_amine_oxidase-like_N"/>
</dbReference>
<dbReference type="Pfam" id="PF07833">
    <property type="entry name" value="Cu_amine_oxidN1"/>
    <property type="match status" value="1"/>
</dbReference>
<dbReference type="InterPro" id="IPR036582">
    <property type="entry name" value="Mao_N_sf"/>
</dbReference>
<dbReference type="AlphaFoldDB" id="A0A6C0NZJ7"/>
<evidence type="ECO:0000256" key="1">
    <source>
        <dbReference type="SAM" id="SignalP"/>
    </source>
</evidence>
<evidence type="ECO:0000259" key="2">
    <source>
        <dbReference type="Pfam" id="PF07833"/>
    </source>
</evidence>
<dbReference type="Proteomes" id="UP000479114">
    <property type="component" value="Chromosome"/>
</dbReference>
<evidence type="ECO:0000313" key="3">
    <source>
        <dbReference type="EMBL" id="QHW31647.1"/>
    </source>
</evidence>
<feature type="chain" id="PRO_5038677890" evidence="1">
    <location>
        <begin position="25"/>
        <end position="599"/>
    </location>
</feature>
<accession>A0A6C0NZJ7</accession>
<feature type="signal peptide" evidence="1">
    <location>
        <begin position="1"/>
        <end position="24"/>
    </location>
</feature>
<reference evidence="3 4" key="1">
    <citation type="submission" date="2020-02" db="EMBL/GenBank/DDBJ databases">
        <title>Paenibacillus sp. nov., isolated from rhizosphere soil of tomato.</title>
        <authorList>
            <person name="Weon H.-Y."/>
            <person name="Lee S.A."/>
        </authorList>
    </citation>
    <scope>NUCLEOTIDE SEQUENCE [LARGE SCALE GENOMIC DNA]</scope>
    <source>
        <strain evidence="3 4">14171R-81</strain>
    </source>
</reference>
<proteinExistence type="predicted"/>
<keyword evidence="1" id="KW-0732">Signal</keyword>
<keyword evidence="4" id="KW-1185">Reference proteome</keyword>
<dbReference type="Gene3D" id="3.30.457.10">
    <property type="entry name" value="Copper amine oxidase-like, N-terminal domain"/>
    <property type="match status" value="1"/>
</dbReference>
<name>A0A6C0NZJ7_9BACL</name>
<dbReference type="RefSeq" id="WP_162640453.1">
    <property type="nucleotide sequence ID" value="NZ_CP048286.1"/>
</dbReference>
<sequence length="599" mass="63648">MIQRRSYKLLLAAALLLASGSAGQQGTAMAAGSADMPAAADPSTAVQPMLDPGFGYETHFTHDLAMSLLASSPVAAYLPTRLPDSGWQYYGLKSALSGDGYAVTAFRTAKLQPVSETLPSAGGKSGVDPAAVLYELKAGTAAEAGLAVPQTAKRLLGADGWTYWADGASDTAAAALTAKFAAMSKPGSPVNGATGTVLAASAGSKTVYSASWTIDGSVYYSFVSYGSLADFTAMLTSFRPVTNLLASADVVLLPKEMQLNMQIGRGRLYEPYENRFAELAKAPAVYNGSVYLPLRDIATVIGGKIRYIGKEGAVYVSRDGDEDELKLDLRTGTVARGQEKLGAIKPIVKDGTTLVPLRFMTDQFRLAADYDAASKGVTVHANQWALKDALPRTSSAADLAVKVFTIGGPPFLYDNEKVAINTSHGYTNLKPPQGYNGLKYVIYEVHVPLIPGENELVLRDMANNRVLTGIPIRSTVKPEDIPFRYGGLVWFDGMDLKLKLTSTDGKAWPAGYAETSGAITIASDADFKALNFNSLQAGYQIGTFKSKIVSAPLQDGKLSYRLLLDKGPGTYEVTLYSPFANMDSVQVVSFIVVVPPKKA</sequence>
<gene>
    <name evidence="3" type="ORF">GZH47_12875</name>
</gene>
<dbReference type="EMBL" id="CP048286">
    <property type="protein sequence ID" value="QHW31647.1"/>
    <property type="molecule type" value="Genomic_DNA"/>
</dbReference>
<dbReference type="SUPFAM" id="SSF55383">
    <property type="entry name" value="Copper amine oxidase, domain N"/>
    <property type="match status" value="1"/>
</dbReference>
<feature type="domain" description="Copper amine oxidase-like N-terminal" evidence="2">
    <location>
        <begin position="277"/>
        <end position="378"/>
    </location>
</feature>
<organism evidence="3 4">
    <name type="scientific">Paenibacillus rhizovicinus</name>
    <dbReference type="NCBI Taxonomy" id="2704463"/>
    <lineage>
        <taxon>Bacteria</taxon>
        <taxon>Bacillati</taxon>
        <taxon>Bacillota</taxon>
        <taxon>Bacilli</taxon>
        <taxon>Bacillales</taxon>
        <taxon>Paenibacillaceae</taxon>
        <taxon>Paenibacillus</taxon>
    </lineage>
</organism>
<evidence type="ECO:0000313" key="4">
    <source>
        <dbReference type="Proteomes" id="UP000479114"/>
    </source>
</evidence>
<dbReference type="KEGG" id="prz:GZH47_12875"/>
<protein>
    <submittedName>
        <fullName evidence="3">Copper amine oxidase N-terminal domain-containing protein</fullName>
    </submittedName>
</protein>